<dbReference type="NCBIfam" id="NF033709">
    <property type="entry name" value="PorV_fam"/>
    <property type="match status" value="1"/>
</dbReference>
<keyword evidence="1" id="KW-0732">Signal</keyword>
<dbReference type="EMBL" id="VGIY01000323">
    <property type="protein sequence ID" value="MBM3318315.1"/>
    <property type="molecule type" value="Genomic_DNA"/>
</dbReference>
<dbReference type="AlphaFoldDB" id="A0A938BRG5"/>
<comment type="caution">
    <text evidence="2">The sequence shown here is derived from an EMBL/GenBank/DDBJ whole genome shotgun (WGS) entry which is preliminary data.</text>
</comment>
<evidence type="ECO:0000313" key="2">
    <source>
        <dbReference type="EMBL" id="MBM3318315.1"/>
    </source>
</evidence>
<dbReference type="Proteomes" id="UP000748308">
    <property type="component" value="Unassembled WGS sequence"/>
</dbReference>
<proteinExistence type="predicted"/>
<feature type="signal peptide" evidence="1">
    <location>
        <begin position="1"/>
        <end position="27"/>
    </location>
</feature>
<accession>A0A938BRG5</accession>
<sequence>MMRASVWIPALGAALLLGSAVPPRAAAATGLAFLKNGVDARAVTLGHAVTALVDDASASYWNPAGLAAMRRPQLLLSHVESFGDLRHEYASVTQPLKGSTTVGLAFNGIWTDNMEGYDEAGNPTGAFGYSAYDALLAAGTAGPWGTRLGASFHYLNEAIGSYSASGWAVDLGCQWTWTRSSPFQFGFAVRHLGPAMSFIAESFDLPLTIQGGIAWQKGFSSLGSALTVAAELRHIRDQGMGLLLGGEYLYRNLLSFGAGYLGGEDSRGASLGMGIHHGALALHYGYVPVSQEEMGDDEHRLSLRIDL</sequence>
<gene>
    <name evidence="2" type="ORF">FJY75_10745</name>
</gene>
<protein>
    <submittedName>
        <fullName evidence="2">PorV/PorQ family protein</fullName>
    </submittedName>
</protein>
<evidence type="ECO:0000256" key="1">
    <source>
        <dbReference type="SAM" id="SignalP"/>
    </source>
</evidence>
<feature type="chain" id="PRO_5037749572" evidence="1">
    <location>
        <begin position="28"/>
        <end position="307"/>
    </location>
</feature>
<dbReference type="Gene3D" id="2.40.160.60">
    <property type="entry name" value="Outer membrane protein transport protein (OMPP1/FadL/TodX)"/>
    <property type="match status" value="1"/>
</dbReference>
<reference evidence="2" key="1">
    <citation type="submission" date="2019-03" db="EMBL/GenBank/DDBJ databases">
        <title>Lake Tanganyika Metagenome-Assembled Genomes (MAGs).</title>
        <authorList>
            <person name="Tran P."/>
        </authorList>
    </citation>
    <scope>NUCLEOTIDE SEQUENCE</scope>
    <source>
        <strain evidence="2">M_DeepCast_400m_m2_100</strain>
    </source>
</reference>
<dbReference type="SUPFAM" id="SSF56935">
    <property type="entry name" value="Porins"/>
    <property type="match status" value="1"/>
</dbReference>
<name>A0A938BRG5_UNCEI</name>
<evidence type="ECO:0000313" key="3">
    <source>
        <dbReference type="Proteomes" id="UP000748308"/>
    </source>
</evidence>
<organism evidence="2 3">
    <name type="scientific">Eiseniibacteriota bacterium</name>
    <dbReference type="NCBI Taxonomy" id="2212470"/>
    <lineage>
        <taxon>Bacteria</taxon>
        <taxon>Candidatus Eiseniibacteriota</taxon>
    </lineage>
</organism>